<organism evidence="1 2">
    <name type="scientific">Rubripirellula amarantea</name>
    <dbReference type="NCBI Taxonomy" id="2527999"/>
    <lineage>
        <taxon>Bacteria</taxon>
        <taxon>Pseudomonadati</taxon>
        <taxon>Planctomycetota</taxon>
        <taxon>Planctomycetia</taxon>
        <taxon>Pirellulales</taxon>
        <taxon>Pirellulaceae</taxon>
        <taxon>Rubripirellula</taxon>
    </lineage>
</organism>
<name>A0A5C5WRL7_9BACT</name>
<keyword evidence="2" id="KW-1185">Reference proteome</keyword>
<dbReference type="Proteomes" id="UP000316598">
    <property type="component" value="Unassembled WGS sequence"/>
</dbReference>
<sequence>MTECFLDEGCYGMDPSKIKVGDWVIYRKQKSSKAPGPRAVDVRASSGGETYQYMVDKFWVVEEVHDDGILLRTRRGKQNTIPFDDPRLRIPSWWEKLIYRQRFLEVANGNELSTSDQ</sequence>
<evidence type="ECO:0000313" key="2">
    <source>
        <dbReference type="Proteomes" id="UP000316598"/>
    </source>
</evidence>
<gene>
    <name evidence="1" type="ORF">Pla22_04730</name>
</gene>
<comment type="caution">
    <text evidence="1">The sequence shown here is derived from an EMBL/GenBank/DDBJ whole genome shotgun (WGS) entry which is preliminary data.</text>
</comment>
<dbReference type="EMBL" id="SJPI01000001">
    <property type="protein sequence ID" value="TWT52845.1"/>
    <property type="molecule type" value="Genomic_DNA"/>
</dbReference>
<reference evidence="1 2" key="1">
    <citation type="submission" date="2019-02" db="EMBL/GenBank/DDBJ databases">
        <title>Deep-cultivation of Planctomycetes and their phenomic and genomic characterization uncovers novel biology.</title>
        <authorList>
            <person name="Wiegand S."/>
            <person name="Jogler M."/>
            <person name="Boedeker C."/>
            <person name="Pinto D."/>
            <person name="Vollmers J."/>
            <person name="Rivas-Marin E."/>
            <person name="Kohn T."/>
            <person name="Peeters S.H."/>
            <person name="Heuer A."/>
            <person name="Rast P."/>
            <person name="Oberbeckmann S."/>
            <person name="Bunk B."/>
            <person name="Jeske O."/>
            <person name="Meyerdierks A."/>
            <person name="Storesund J.E."/>
            <person name="Kallscheuer N."/>
            <person name="Luecker S."/>
            <person name="Lage O.M."/>
            <person name="Pohl T."/>
            <person name="Merkel B.J."/>
            <person name="Hornburger P."/>
            <person name="Mueller R.-W."/>
            <person name="Bruemmer F."/>
            <person name="Labrenz M."/>
            <person name="Spormann A.M."/>
            <person name="Op Den Camp H."/>
            <person name="Overmann J."/>
            <person name="Amann R."/>
            <person name="Jetten M.S.M."/>
            <person name="Mascher T."/>
            <person name="Medema M.H."/>
            <person name="Devos D.P."/>
            <person name="Kaster A.-K."/>
            <person name="Ovreas L."/>
            <person name="Rohde M."/>
            <person name="Galperin M.Y."/>
            <person name="Jogler C."/>
        </authorList>
    </citation>
    <scope>NUCLEOTIDE SEQUENCE [LARGE SCALE GENOMIC DNA]</scope>
    <source>
        <strain evidence="1 2">Pla22</strain>
    </source>
</reference>
<protein>
    <submittedName>
        <fullName evidence="1">Uncharacterized protein</fullName>
    </submittedName>
</protein>
<accession>A0A5C5WRL7</accession>
<dbReference type="AlphaFoldDB" id="A0A5C5WRL7"/>
<proteinExistence type="predicted"/>
<evidence type="ECO:0000313" key="1">
    <source>
        <dbReference type="EMBL" id="TWT52845.1"/>
    </source>
</evidence>